<protein>
    <submittedName>
        <fullName evidence="3">Prion-inhibition and propagation-domain-containing protein</fullName>
    </submittedName>
</protein>
<accession>A0AAN6YNC3</accession>
<sequence length="281" mass="31948">MAEAFGIVAGAMGVAGLFNNCVDCFEYIQFARNFGQDFERCQLRLDITKVHLSRWGEAVKINDDPRFCSSTPVDKSVQLAQSIMEDIMLLFESARKNSKRYQLGTDQQHLPIFEDTEMQPVGRALHGNLKDLAFRRQKAWALYGKKNLEEIVNQIASYVDELEKTFPVKPIFHKLAEIEIEEVKDETSLTMLKDMARGFDATLSETAARKICEIPGRNSAKDINMEDNAKVHLGNVYSEKFLHREVLLKDQTINSVETLVAKGESRVQIRNTHGGKGLWDY</sequence>
<proteinExistence type="predicted"/>
<gene>
    <name evidence="3" type="ORF">QBC38DRAFT_461211</name>
</gene>
<dbReference type="Gene3D" id="1.20.120.1020">
    <property type="entry name" value="Prion-inhibition and propagation, HeLo domain"/>
    <property type="match status" value="1"/>
</dbReference>
<evidence type="ECO:0000259" key="2">
    <source>
        <dbReference type="Pfam" id="PF14479"/>
    </source>
</evidence>
<keyword evidence="3" id="KW-0034">Amyloid</keyword>
<dbReference type="AlphaFoldDB" id="A0AAN6YNC3"/>
<dbReference type="Pfam" id="PF14479">
    <property type="entry name" value="HeLo"/>
    <property type="match status" value="1"/>
</dbReference>
<dbReference type="EMBL" id="MU865524">
    <property type="protein sequence ID" value="KAK4221685.1"/>
    <property type="molecule type" value="Genomic_DNA"/>
</dbReference>
<keyword evidence="4" id="KW-1185">Reference proteome</keyword>
<dbReference type="InterPro" id="IPR021084">
    <property type="entry name" value="Het-s_prion_dom"/>
</dbReference>
<feature type="domain" description="Prion-inhibition and propagation HeLo" evidence="2">
    <location>
        <begin position="6"/>
        <end position="192"/>
    </location>
</feature>
<keyword evidence="3" id="KW-0640">Prion</keyword>
<comment type="caution">
    <text evidence="3">The sequence shown here is derived from an EMBL/GenBank/DDBJ whole genome shotgun (WGS) entry which is preliminary data.</text>
</comment>
<feature type="domain" description="Het-s prion-forming" evidence="1">
    <location>
        <begin position="210"/>
        <end position="274"/>
    </location>
</feature>
<name>A0AAN6YNC3_9PEZI</name>
<dbReference type="Pfam" id="PF11558">
    <property type="entry name" value="HET-s_218-289"/>
    <property type="match status" value="1"/>
</dbReference>
<dbReference type="PANTHER" id="PTHR37542:SF3">
    <property type="entry name" value="PRION-INHIBITION AND PROPAGATION HELO DOMAIN-CONTAINING PROTEIN"/>
    <property type="match status" value="1"/>
</dbReference>
<organism evidence="3 4">
    <name type="scientific">Podospora fimiseda</name>
    <dbReference type="NCBI Taxonomy" id="252190"/>
    <lineage>
        <taxon>Eukaryota</taxon>
        <taxon>Fungi</taxon>
        <taxon>Dikarya</taxon>
        <taxon>Ascomycota</taxon>
        <taxon>Pezizomycotina</taxon>
        <taxon>Sordariomycetes</taxon>
        <taxon>Sordariomycetidae</taxon>
        <taxon>Sordariales</taxon>
        <taxon>Podosporaceae</taxon>
        <taxon>Podospora</taxon>
    </lineage>
</organism>
<dbReference type="PANTHER" id="PTHR37542">
    <property type="entry name" value="HELO DOMAIN-CONTAINING PROTEIN-RELATED"/>
    <property type="match status" value="1"/>
</dbReference>
<dbReference type="InterPro" id="IPR029498">
    <property type="entry name" value="HeLo_dom"/>
</dbReference>
<reference evidence="3" key="1">
    <citation type="journal article" date="2023" name="Mol. Phylogenet. Evol.">
        <title>Genome-scale phylogeny and comparative genomics of the fungal order Sordariales.</title>
        <authorList>
            <person name="Hensen N."/>
            <person name="Bonometti L."/>
            <person name="Westerberg I."/>
            <person name="Brannstrom I.O."/>
            <person name="Guillou S."/>
            <person name="Cros-Aarteil S."/>
            <person name="Calhoun S."/>
            <person name="Haridas S."/>
            <person name="Kuo A."/>
            <person name="Mondo S."/>
            <person name="Pangilinan J."/>
            <person name="Riley R."/>
            <person name="LaButti K."/>
            <person name="Andreopoulos B."/>
            <person name="Lipzen A."/>
            <person name="Chen C."/>
            <person name="Yan M."/>
            <person name="Daum C."/>
            <person name="Ng V."/>
            <person name="Clum A."/>
            <person name="Steindorff A."/>
            <person name="Ohm R.A."/>
            <person name="Martin F."/>
            <person name="Silar P."/>
            <person name="Natvig D.O."/>
            <person name="Lalanne C."/>
            <person name="Gautier V."/>
            <person name="Ament-Velasquez S.L."/>
            <person name="Kruys A."/>
            <person name="Hutchinson M.I."/>
            <person name="Powell A.J."/>
            <person name="Barry K."/>
            <person name="Miller A.N."/>
            <person name="Grigoriev I.V."/>
            <person name="Debuchy R."/>
            <person name="Gladieux P."/>
            <person name="Hiltunen Thoren M."/>
            <person name="Johannesson H."/>
        </authorList>
    </citation>
    <scope>NUCLEOTIDE SEQUENCE</scope>
    <source>
        <strain evidence="3">CBS 990.96</strain>
    </source>
</reference>
<dbReference type="InterPro" id="IPR038305">
    <property type="entry name" value="HeLo_sf"/>
</dbReference>
<evidence type="ECO:0000259" key="1">
    <source>
        <dbReference type="Pfam" id="PF11558"/>
    </source>
</evidence>
<evidence type="ECO:0000313" key="4">
    <source>
        <dbReference type="Proteomes" id="UP001301958"/>
    </source>
</evidence>
<reference evidence="3" key="2">
    <citation type="submission" date="2023-05" db="EMBL/GenBank/DDBJ databases">
        <authorList>
            <consortium name="Lawrence Berkeley National Laboratory"/>
            <person name="Steindorff A."/>
            <person name="Hensen N."/>
            <person name="Bonometti L."/>
            <person name="Westerberg I."/>
            <person name="Brannstrom I.O."/>
            <person name="Guillou S."/>
            <person name="Cros-Aarteil S."/>
            <person name="Calhoun S."/>
            <person name="Haridas S."/>
            <person name="Kuo A."/>
            <person name="Mondo S."/>
            <person name="Pangilinan J."/>
            <person name="Riley R."/>
            <person name="Labutti K."/>
            <person name="Andreopoulos B."/>
            <person name="Lipzen A."/>
            <person name="Chen C."/>
            <person name="Yanf M."/>
            <person name="Daum C."/>
            <person name="Ng V."/>
            <person name="Clum A."/>
            <person name="Ohm R."/>
            <person name="Martin F."/>
            <person name="Silar P."/>
            <person name="Natvig D."/>
            <person name="Lalanne C."/>
            <person name="Gautier V."/>
            <person name="Ament-Velasquez S.L."/>
            <person name="Kruys A."/>
            <person name="Hutchinson M.I."/>
            <person name="Powell A.J."/>
            <person name="Barry K."/>
            <person name="Miller A.N."/>
            <person name="Grigoriev I.V."/>
            <person name="Debuchy R."/>
            <person name="Gladieux P."/>
            <person name="Thoren M.H."/>
            <person name="Johannesson H."/>
        </authorList>
    </citation>
    <scope>NUCLEOTIDE SEQUENCE</scope>
    <source>
        <strain evidence="3">CBS 990.96</strain>
    </source>
</reference>
<dbReference type="Proteomes" id="UP001301958">
    <property type="component" value="Unassembled WGS sequence"/>
</dbReference>
<evidence type="ECO:0000313" key="3">
    <source>
        <dbReference type="EMBL" id="KAK4221685.1"/>
    </source>
</evidence>